<dbReference type="AlphaFoldDB" id="A0A0D8FYL6"/>
<evidence type="ECO:0000256" key="1">
    <source>
        <dbReference type="SAM" id="Phobius"/>
    </source>
</evidence>
<reference evidence="2 3" key="1">
    <citation type="submission" date="2015-01" db="EMBL/GenBank/DDBJ databases">
        <title>Draft genome of the acidophilic iron oxidizer Ferrimicrobium acidiphilum strain T23.</title>
        <authorList>
            <person name="Poehlein A."/>
            <person name="Eisen S."/>
            <person name="Schloemann M."/>
            <person name="Johnson B.D."/>
            <person name="Daniel R."/>
            <person name="Muehling M."/>
        </authorList>
    </citation>
    <scope>NUCLEOTIDE SEQUENCE [LARGE SCALE GENOMIC DNA]</scope>
    <source>
        <strain evidence="2 3">T23</strain>
    </source>
</reference>
<protein>
    <submittedName>
        <fullName evidence="2">Uncharacterized protein</fullName>
    </submittedName>
</protein>
<dbReference type="RefSeq" id="WP_035388554.1">
    <property type="nucleotide sequence ID" value="NZ_JQKF01000003.1"/>
</dbReference>
<dbReference type="Proteomes" id="UP000032336">
    <property type="component" value="Unassembled WGS sequence"/>
</dbReference>
<feature type="transmembrane region" description="Helical" evidence="1">
    <location>
        <begin position="292"/>
        <end position="311"/>
    </location>
</feature>
<feature type="transmembrane region" description="Helical" evidence="1">
    <location>
        <begin position="159"/>
        <end position="176"/>
    </location>
</feature>
<sequence length="416" mass="43240">MIASTLRTWRKPVLWGALSLGALVAVLDRDLDKVVHSLPSSALGGGLLAVFLAAGAVSLGARWGRLFAGLVAGMTVVYALVVWYSLSHQGLLHQSAAPWLLVGCALAIWMEGCHQWSRVSGLADLVLAVFVLVSVAILASGASLGLQNTAADLVRGKDAVTYSAIALLASVLVLVGSRWAPNLRRSAAPDGRFLDHSLSLSLMLRYPGLSLGALSTARVGRLTWLRAVLAALALVPLGIGLSEGMLVLGPLVAGLGCWLGWELSPVASSLVQPTGILGILPRTRGSYGRRAAVAPALLASLLLVTAVGLAWRQSYLIGFGTVLVLALGCGVGFVGAGVALRVMASDQEIVQSRWVSGVLAVAFAGCALAPLVQLNNAFAVHGLFLEYVITGTSFSVIMGVVGISLTSWWQGEIRDS</sequence>
<feature type="transmembrane region" description="Helical" evidence="1">
    <location>
        <begin position="122"/>
        <end position="147"/>
    </location>
</feature>
<accession>A0A0D8FYL6</accession>
<keyword evidence="1" id="KW-0812">Transmembrane</keyword>
<gene>
    <name evidence="2" type="ORF">FEAC_06100</name>
</gene>
<feature type="transmembrane region" description="Helical" evidence="1">
    <location>
        <begin position="227"/>
        <end position="252"/>
    </location>
</feature>
<feature type="transmembrane region" description="Helical" evidence="1">
    <location>
        <begin position="38"/>
        <end position="59"/>
    </location>
</feature>
<evidence type="ECO:0000313" key="2">
    <source>
        <dbReference type="EMBL" id="KJE77502.1"/>
    </source>
</evidence>
<comment type="caution">
    <text evidence="2">The sequence shown here is derived from an EMBL/GenBank/DDBJ whole genome shotgun (WGS) entry which is preliminary data.</text>
</comment>
<feature type="transmembrane region" description="Helical" evidence="1">
    <location>
        <begin position="384"/>
        <end position="409"/>
    </location>
</feature>
<proteinExistence type="predicted"/>
<name>A0A0D8FYL6_9ACTN</name>
<keyword evidence="1" id="KW-0472">Membrane</keyword>
<feature type="transmembrane region" description="Helical" evidence="1">
    <location>
        <begin position="92"/>
        <end position="110"/>
    </location>
</feature>
<feature type="transmembrane region" description="Helical" evidence="1">
    <location>
        <begin position="317"/>
        <end position="342"/>
    </location>
</feature>
<keyword evidence="3" id="KW-1185">Reference proteome</keyword>
<organism evidence="2 3">
    <name type="scientific">Ferrimicrobium acidiphilum DSM 19497</name>
    <dbReference type="NCBI Taxonomy" id="1121877"/>
    <lineage>
        <taxon>Bacteria</taxon>
        <taxon>Bacillati</taxon>
        <taxon>Actinomycetota</taxon>
        <taxon>Acidimicrobiia</taxon>
        <taxon>Acidimicrobiales</taxon>
        <taxon>Acidimicrobiaceae</taxon>
        <taxon>Ferrimicrobium</taxon>
    </lineage>
</organism>
<evidence type="ECO:0000313" key="3">
    <source>
        <dbReference type="Proteomes" id="UP000032336"/>
    </source>
</evidence>
<feature type="transmembrane region" description="Helical" evidence="1">
    <location>
        <begin position="258"/>
        <end position="280"/>
    </location>
</feature>
<dbReference type="EMBL" id="JXUW01000004">
    <property type="protein sequence ID" value="KJE77502.1"/>
    <property type="molecule type" value="Genomic_DNA"/>
</dbReference>
<dbReference type="GeneID" id="78371916"/>
<dbReference type="STRING" id="1121877.FEAC_06100"/>
<keyword evidence="1" id="KW-1133">Transmembrane helix</keyword>
<feature type="transmembrane region" description="Helical" evidence="1">
    <location>
        <begin position="66"/>
        <end position="86"/>
    </location>
</feature>
<feature type="transmembrane region" description="Helical" evidence="1">
    <location>
        <begin position="354"/>
        <end position="372"/>
    </location>
</feature>